<dbReference type="SUPFAM" id="SSF81606">
    <property type="entry name" value="PP2C-like"/>
    <property type="match status" value="1"/>
</dbReference>
<dbReference type="RefSeq" id="WP_378932424.1">
    <property type="nucleotide sequence ID" value="NZ_JBHLVO010000004.1"/>
</dbReference>
<dbReference type="Pfam" id="PF13672">
    <property type="entry name" value="PP2C_2"/>
    <property type="match status" value="1"/>
</dbReference>
<dbReference type="PROSITE" id="PS51746">
    <property type="entry name" value="PPM_2"/>
    <property type="match status" value="1"/>
</dbReference>
<dbReference type="InterPro" id="IPR036457">
    <property type="entry name" value="PPM-type-like_dom_sf"/>
</dbReference>
<dbReference type="EMBL" id="JBHLVO010000004">
    <property type="protein sequence ID" value="MFC0271246.1"/>
    <property type="molecule type" value="Genomic_DNA"/>
</dbReference>
<name>A0ABV6GC46_9BACI</name>
<evidence type="ECO:0000313" key="3">
    <source>
        <dbReference type="Proteomes" id="UP001589854"/>
    </source>
</evidence>
<dbReference type="SMART" id="SM00332">
    <property type="entry name" value="PP2Cc"/>
    <property type="match status" value="1"/>
</dbReference>
<dbReference type="CDD" id="cd00143">
    <property type="entry name" value="PP2Cc"/>
    <property type="match status" value="1"/>
</dbReference>
<keyword evidence="3" id="KW-1185">Reference proteome</keyword>
<feature type="domain" description="PPM-type phosphatase" evidence="1">
    <location>
        <begin position="2"/>
        <end position="241"/>
    </location>
</feature>
<reference evidence="2 3" key="1">
    <citation type="submission" date="2024-09" db="EMBL/GenBank/DDBJ databases">
        <authorList>
            <person name="Sun Q."/>
            <person name="Mori K."/>
        </authorList>
    </citation>
    <scope>NUCLEOTIDE SEQUENCE [LARGE SCALE GENOMIC DNA]</scope>
    <source>
        <strain evidence="2 3">CCM 7228</strain>
    </source>
</reference>
<dbReference type="SMART" id="SM00331">
    <property type="entry name" value="PP2C_SIG"/>
    <property type="match status" value="1"/>
</dbReference>
<dbReference type="NCBIfam" id="NF033484">
    <property type="entry name" value="Stp1_PP2C_phos"/>
    <property type="match status" value="1"/>
</dbReference>
<comment type="caution">
    <text evidence="2">The sequence shown here is derived from an EMBL/GenBank/DDBJ whole genome shotgun (WGS) entry which is preliminary data.</text>
</comment>
<dbReference type="Proteomes" id="UP001589854">
    <property type="component" value="Unassembled WGS sequence"/>
</dbReference>
<dbReference type="InterPro" id="IPR015655">
    <property type="entry name" value="PP2C"/>
</dbReference>
<dbReference type="PANTHER" id="PTHR47992">
    <property type="entry name" value="PROTEIN PHOSPHATASE"/>
    <property type="match status" value="1"/>
</dbReference>
<dbReference type="InterPro" id="IPR001932">
    <property type="entry name" value="PPM-type_phosphatase-like_dom"/>
</dbReference>
<evidence type="ECO:0000313" key="2">
    <source>
        <dbReference type="EMBL" id="MFC0271246.1"/>
    </source>
</evidence>
<proteinExistence type="predicted"/>
<gene>
    <name evidence="2" type="ORF">ACFFIX_07255</name>
</gene>
<protein>
    <submittedName>
        <fullName evidence="2">Stp1/IreP family PP2C-type Ser/Thr phosphatase</fullName>
    </submittedName>
</protein>
<sequence>METVFFTDRGKVRQHNEDSVGVFENKVGVLAIVADGMGGHLAGDVASNMTISIFKGLWEKVEKLDNPDQAEKWLIQQINHVNSTLHSHALSNPDCQGMGTTFVGAICTDSFTTVGHIGDSRCYLSNSSGFKQITEDHSLVNELVRSGQISKEDAEHHPRKNVLLRALGTEKTVDIDVTSIGLDETDSLLLCSDGLSNKLTEQEMEKTLKADMSLTEIARSLVNAANENGGEDNISVVIVLQSSIEPKIGDEPC</sequence>
<evidence type="ECO:0000259" key="1">
    <source>
        <dbReference type="PROSITE" id="PS51746"/>
    </source>
</evidence>
<accession>A0ABV6GC46</accession>
<organism evidence="2 3">
    <name type="scientific">Metabacillus herbersteinensis</name>
    <dbReference type="NCBI Taxonomy" id="283816"/>
    <lineage>
        <taxon>Bacteria</taxon>
        <taxon>Bacillati</taxon>
        <taxon>Bacillota</taxon>
        <taxon>Bacilli</taxon>
        <taxon>Bacillales</taxon>
        <taxon>Bacillaceae</taxon>
        <taxon>Metabacillus</taxon>
    </lineage>
</organism>
<dbReference type="Gene3D" id="3.60.40.10">
    <property type="entry name" value="PPM-type phosphatase domain"/>
    <property type="match status" value="1"/>
</dbReference>